<dbReference type="SUPFAM" id="SSF55729">
    <property type="entry name" value="Acyl-CoA N-acyltransferases (Nat)"/>
    <property type="match status" value="1"/>
</dbReference>
<dbReference type="Gene3D" id="3.40.630.30">
    <property type="match status" value="1"/>
</dbReference>
<evidence type="ECO:0000313" key="2">
    <source>
        <dbReference type="EMBL" id="SCZ81192.1"/>
    </source>
</evidence>
<dbReference type="GO" id="GO:0016747">
    <property type="term" value="F:acyltransferase activity, transferring groups other than amino-acyl groups"/>
    <property type="evidence" value="ECO:0007669"/>
    <property type="project" value="InterPro"/>
</dbReference>
<keyword evidence="2" id="KW-0808">Transferase</keyword>
<name>A0A1G5S447_PSEXY</name>
<evidence type="ECO:0000313" key="3">
    <source>
        <dbReference type="Proteomes" id="UP000199428"/>
    </source>
</evidence>
<dbReference type="Proteomes" id="UP000199428">
    <property type="component" value="Unassembled WGS sequence"/>
</dbReference>
<dbReference type="AlphaFoldDB" id="A0A1G5S447"/>
<dbReference type="InterPro" id="IPR016181">
    <property type="entry name" value="Acyl_CoA_acyltransferase"/>
</dbReference>
<sequence>MDSLKIDYFTTNELTMETVDSINNLKNQHWKHTKEEHMQWFIDNIKTDDKHVLIWKENELLAYLNLVHVDAEIDNQTFRMYGIGNVCVSKEQEHTGIGSILMSSANAFIKRSGLCGLLLCHENTLKFYECCGWSKIDVEQSFIKSNVYEHFIMFYDPEHRLPNKAKVLMTNRNF</sequence>
<dbReference type="InterPro" id="IPR000182">
    <property type="entry name" value="GNAT_dom"/>
</dbReference>
<dbReference type="EMBL" id="FMWK01000019">
    <property type="protein sequence ID" value="SCZ81192.1"/>
    <property type="molecule type" value="Genomic_DNA"/>
</dbReference>
<feature type="domain" description="N-acetyltransferase" evidence="1">
    <location>
        <begin position="9"/>
        <end position="158"/>
    </location>
</feature>
<evidence type="ECO:0000259" key="1">
    <source>
        <dbReference type="PROSITE" id="PS51186"/>
    </source>
</evidence>
<dbReference type="RefSeq" id="WP_090164051.1">
    <property type="nucleotide sequence ID" value="NZ_FMWK01000019.1"/>
</dbReference>
<protein>
    <submittedName>
        <fullName evidence="2">Acetyltransferase (GNAT) domain-containing protein</fullName>
    </submittedName>
</protein>
<accession>A0A1G5S447</accession>
<reference evidence="2 3" key="1">
    <citation type="submission" date="2016-10" db="EMBL/GenBank/DDBJ databases">
        <authorList>
            <person name="de Groot N.N."/>
        </authorList>
    </citation>
    <scope>NUCLEOTIDE SEQUENCE [LARGE SCALE GENOMIC DNA]</scope>
    <source>
        <strain evidence="2 3">DSM 10317</strain>
    </source>
</reference>
<dbReference type="Pfam" id="PF13527">
    <property type="entry name" value="Acetyltransf_9"/>
    <property type="match status" value="1"/>
</dbReference>
<dbReference type="PROSITE" id="PS51186">
    <property type="entry name" value="GNAT"/>
    <property type="match status" value="1"/>
</dbReference>
<dbReference type="CDD" id="cd04301">
    <property type="entry name" value="NAT_SF"/>
    <property type="match status" value="1"/>
</dbReference>
<proteinExistence type="predicted"/>
<gene>
    <name evidence="2" type="ORF">SAMN02910350_02684</name>
</gene>
<organism evidence="2 3">
    <name type="scientific">Pseudobutyrivibrio xylanivorans</name>
    <dbReference type="NCBI Taxonomy" id="185007"/>
    <lineage>
        <taxon>Bacteria</taxon>
        <taxon>Bacillati</taxon>
        <taxon>Bacillota</taxon>
        <taxon>Clostridia</taxon>
        <taxon>Lachnospirales</taxon>
        <taxon>Lachnospiraceae</taxon>
        <taxon>Pseudobutyrivibrio</taxon>
    </lineage>
</organism>